<reference evidence="3" key="1">
    <citation type="journal article" date="2013" name="Science">
        <title>The Amborella genome and the evolution of flowering plants.</title>
        <authorList>
            <consortium name="Amborella Genome Project"/>
        </authorList>
    </citation>
    <scope>NUCLEOTIDE SEQUENCE [LARGE SCALE GENOMIC DNA]</scope>
</reference>
<evidence type="ECO:0000313" key="2">
    <source>
        <dbReference type="EMBL" id="ERM98743.1"/>
    </source>
</evidence>
<gene>
    <name evidence="2" type="ORF">AMTR_s00082p00092050</name>
</gene>
<organism evidence="2 3">
    <name type="scientific">Amborella trichopoda</name>
    <dbReference type="NCBI Taxonomy" id="13333"/>
    <lineage>
        <taxon>Eukaryota</taxon>
        <taxon>Viridiplantae</taxon>
        <taxon>Streptophyta</taxon>
        <taxon>Embryophyta</taxon>
        <taxon>Tracheophyta</taxon>
        <taxon>Spermatophyta</taxon>
        <taxon>Magnoliopsida</taxon>
        <taxon>Amborellales</taxon>
        <taxon>Amborellaceae</taxon>
        <taxon>Amborella</taxon>
    </lineage>
</organism>
<sequence>MGITSLSGELEAVKAEMEEFQAREDSLSARRDSSWGALHQQSHELEQLNSDSSAVTSLVDLTAQEISHLREEWQALLQRSEELKAMI</sequence>
<name>W1NSS4_AMBTC</name>
<keyword evidence="3" id="KW-1185">Reference proteome</keyword>
<proteinExistence type="predicted"/>
<dbReference type="AlphaFoldDB" id="W1NSS4"/>
<evidence type="ECO:0000313" key="3">
    <source>
        <dbReference type="Proteomes" id="UP000017836"/>
    </source>
</evidence>
<keyword evidence="1" id="KW-0175">Coiled coil</keyword>
<feature type="coiled-coil region" evidence="1">
    <location>
        <begin position="3"/>
        <end position="30"/>
    </location>
</feature>
<accession>W1NSS4</accession>
<evidence type="ECO:0000256" key="1">
    <source>
        <dbReference type="SAM" id="Coils"/>
    </source>
</evidence>
<dbReference type="EMBL" id="KI395277">
    <property type="protein sequence ID" value="ERM98743.1"/>
    <property type="molecule type" value="Genomic_DNA"/>
</dbReference>
<dbReference type="Proteomes" id="UP000017836">
    <property type="component" value="Unassembled WGS sequence"/>
</dbReference>
<protein>
    <submittedName>
        <fullName evidence="2">Uncharacterized protein</fullName>
    </submittedName>
</protein>
<dbReference type="SUPFAM" id="SSF46966">
    <property type="entry name" value="Spectrin repeat"/>
    <property type="match status" value="1"/>
</dbReference>
<dbReference type="HOGENOM" id="CLU_190948_0_0_1"/>
<dbReference type="Gramene" id="ERM98743">
    <property type="protein sequence ID" value="ERM98743"/>
    <property type="gene ID" value="AMTR_s00082p00092050"/>
</dbReference>